<dbReference type="Proteomes" id="UP000263014">
    <property type="component" value="Unassembled WGS sequence"/>
</dbReference>
<keyword evidence="1" id="KW-1133">Transmembrane helix</keyword>
<reference evidence="2 7" key="2">
    <citation type="submission" date="2019-09" db="EMBL/GenBank/DDBJ databases">
        <title>Draft genome sequencing of Hungatella hathewayi 123Y-2.</title>
        <authorList>
            <person name="Lv Q."/>
            <person name="Li S."/>
        </authorList>
    </citation>
    <scope>NUCLEOTIDE SEQUENCE [LARGE SCALE GENOMIC DNA]</scope>
    <source>
        <strain evidence="2 7">123Y-2</strain>
    </source>
</reference>
<keyword evidence="1" id="KW-0472">Membrane</keyword>
<accession>A0A374P2N3</accession>
<gene>
    <name evidence="4" type="ORF">DXC39_15510</name>
    <name evidence="3" type="ORF">DXD79_21090</name>
    <name evidence="2" type="ORF">GNE07_25665</name>
</gene>
<evidence type="ECO:0000313" key="7">
    <source>
        <dbReference type="Proteomes" id="UP000434223"/>
    </source>
</evidence>
<dbReference type="AlphaFoldDB" id="A0A374P2N3"/>
<evidence type="ECO:0000313" key="3">
    <source>
        <dbReference type="EMBL" id="RGJ00495.1"/>
    </source>
</evidence>
<evidence type="ECO:0000313" key="5">
    <source>
        <dbReference type="Proteomes" id="UP000261257"/>
    </source>
</evidence>
<evidence type="ECO:0000313" key="6">
    <source>
        <dbReference type="Proteomes" id="UP000263014"/>
    </source>
</evidence>
<name>A0A374P2N3_9FIRM</name>
<dbReference type="EMBL" id="WNME01000025">
    <property type="protein sequence ID" value="MUB66411.1"/>
    <property type="molecule type" value="Genomic_DNA"/>
</dbReference>
<dbReference type="EMBL" id="QSON01000011">
    <property type="protein sequence ID" value="RGJ00495.1"/>
    <property type="molecule type" value="Genomic_DNA"/>
</dbReference>
<dbReference type="EMBL" id="QSSQ01000014">
    <property type="protein sequence ID" value="RGM03439.1"/>
    <property type="molecule type" value="Genomic_DNA"/>
</dbReference>
<feature type="transmembrane region" description="Helical" evidence="1">
    <location>
        <begin position="40"/>
        <end position="56"/>
    </location>
</feature>
<feature type="transmembrane region" description="Helical" evidence="1">
    <location>
        <begin position="15"/>
        <end position="34"/>
    </location>
</feature>
<evidence type="ECO:0000313" key="2">
    <source>
        <dbReference type="EMBL" id="MUB66411.1"/>
    </source>
</evidence>
<dbReference type="Proteomes" id="UP000261257">
    <property type="component" value="Unassembled WGS sequence"/>
</dbReference>
<keyword evidence="1" id="KW-0812">Transmembrane</keyword>
<dbReference type="OrthoDB" id="1909371at2"/>
<protein>
    <submittedName>
        <fullName evidence="3">Uncharacterized protein</fullName>
    </submittedName>
</protein>
<reference evidence="5 6" key="1">
    <citation type="submission" date="2018-08" db="EMBL/GenBank/DDBJ databases">
        <title>A genome reference for cultivated species of the human gut microbiota.</title>
        <authorList>
            <person name="Zou Y."/>
            <person name="Xue W."/>
            <person name="Luo G."/>
        </authorList>
    </citation>
    <scope>NUCLEOTIDE SEQUENCE [LARGE SCALE GENOMIC DNA]</scope>
    <source>
        <strain evidence="4 5">TF05-11AC</strain>
        <strain evidence="3 6">TM09-12</strain>
    </source>
</reference>
<dbReference type="Proteomes" id="UP000434223">
    <property type="component" value="Unassembled WGS sequence"/>
</dbReference>
<proteinExistence type="predicted"/>
<evidence type="ECO:0000313" key="4">
    <source>
        <dbReference type="EMBL" id="RGM03439.1"/>
    </source>
</evidence>
<evidence type="ECO:0000256" key="1">
    <source>
        <dbReference type="SAM" id="Phobius"/>
    </source>
</evidence>
<sequence>MEKWNGCPAVLKRRICFTLLAGPASVIVSLIIYLAYADTVLLTMSGAIFICCLYRGKVLWDIIRREAYIAVSGTCTGVTLSPLRRYRRVRITDLYGREQTLLLSGQTAVQIGSQYCFYFQKENRPLLGNDYLDTMLATNAFLGYEKLMEHCAEME</sequence>
<organism evidence="3 6">
    <name type="scientific">Hungatella hathewayi</name>
    <dbReference type="NCBI Taxonomy" id="154046"/>
    <lineage>
        <taxon>Bacteria</taxon>
        <taxon>Bacillati</taxon>
        <taxon>Bacillota</taxon>
        <taxon>Clostridia</taxon>
        <taxon>Lachnospirales</taxon>
        <taxon>Lachnospiraceae</taxon>
        <taxon>Hungatella</taxon>
    </lineage>
</organism>
<comment type="caution">
    <text evidence="3">The sequence shown here is derived from an EMBL/GenBank/DDBJ whole genome shotgun (WGS) entry which is preliminary data.</text>
</comment>